<dbReference type="Proteomes" id="UP000562254">
    <property type="component" value="Unassembled WGS sequence"/>
</dbReference>
<dbReference type="AlphaFoldDB" id="A0A840XQI0"/>
<dbReference type="EMBL" id="JACIJE010000008">
    <property type="protein sequence ID" value="MBB5690825.1"/>
    <property type="molecule type" value="Genomic_DNA"/>
</dbReference>
<feature type="compositionally biased region" description="Basic and acidic residues" evidence="1">
    <location>
        <begin position="111"/>
        <end position="132"/>
    </location>
</feature>
<evidence type="ECO:0000256" key="1">
    <source>
        <dbReference type="SAM" id="MobiDB-lite"/>
    </source>
</evidence>
<dbReference type="RefSeq" id="WP_184486130.1">
    <property type="nucleotide sequence ID" value="NZ_JACIJE010000008.1"/>
</dbReference>
<proteinExistence type="predicted"/>
<evidence type="ECO:0000256" key="2">
    <source>
        <dbReference type="SAM" id="Phobius"/>
    </source>
</evidence>
<keyword evidence="4" id="KW-1185">Reference proteome</keyword>
<reference evidence="3 4" key="1">
    <citation type="submission" date="2020-08" db="EMBL/GenBank/DDBJ databases">
        <title>Genomic Encyclopedia of Type Strains, Phase IV (KMG-IV): sequencing the most valuable type-strain genomes for metagenomic binning, comparative biology and taxonomic classification.</title>
        <authorList>
            <person name="Goeker M."/>
        </authorList>
    </citation>
    <scope>NUCLEOTIDE SEQUENCE [LARGE SCALE GENOMIC DNA]</scope>
    <source>
        <strain evidence="3 4">DSM 25895</strain>
    </source>
</reference>
<keyword evidence="2" id="KW-0812">Transmembrane</keyword>
<evidence type="ECO:0000313" key="4">
    <source>
        <dbReference type="Proteomes" id="UP000562254"/>
    </source>
</evidence>
<sequence length="132" mass="14040">MADILEGLVARLTIPGLPSWVGLVLLAAIAVTLLAFLAMPFAVFGVKSRLEAVEAELADLRGDIRALLRQAPAAAPPARATMDEDYIPRAAARAPEAEPRLVPPVPPPAARPERAARRAEPRIDWPKADKGA</sequence>
<feature type="region of interest" description="Disordered" evidence="1">
    <location>
        <begin position="93"/>
        <end position="132"/>
    </location>
</feature>
<keyword evidence="2" id="KW-0472">Membrane</keyword>
<accession>A0A840XQI0</accession>
<gene>
    <name evidence="3" type="ORF">FHS88_002965</name>
</gene>
<evidence type="ECO:0000313" key="3">
    <source>
        <dbReference type="EMBL" id="MBB5690825.1"/>
    </source>
</evidence>
<feature type="compositionally biased region" description="Pro residues" evidence="1">
    <location>
        <begin position="101"/>
        <end position="110"/>
    </location>
</feature>
<feature type="transmembrane region" description="Helical" evidence="2">
    <location>
        <begin position="20"/>
        <end position="44"/>
    </location>
</feature>
<name>A0A840XQI0_9PROT</name>
<protein>
    <submittedName>
        <fullName evidence="3">Uncharacterized protein</fullName>
    </submittedName>
</protein>
<comment type="caution">
    <text evidence="3">The sequence shown here is derived from an EMBL/GenBank/DDBJ whole genome shotgun (WGS) entry which is preliminary data.</text>
</comment>
<keyword evidence="2" id="KW-1133">Transmembrane helix</keyword>
<organism evidence="3 4">
    <name type="scientific">Neoroseomonas alkaliterrae</name>
    <dbReference type="NCBI Taxonomy" id="1452450"/>
    <lineage>
        <taxon>Bacteria</taxon>
        <taxon>Pseudomonadati</taxon>
        <taxon>Pseudomonadota</taxon>
        <taxon>Alphaproteobacteria</taxon>
        <taxon>Acetobacterales</taxon>
        <taxon>Acetobacteraceae</taxon>
        <taxon>Neoroseomonas</taxon>
    </lineage>
</organism>